<dbReference type="NCBIfam" id="TIGR00670">
    <property type="entry name" value="asp_carb_tr"/>
    <property type="match status" value="1"/>
</dbReference>
<dbReference type="PRINTS" id="PR00101">
    <property type="entry name" value="ATCASE"/>
</dbReference>
<dbReference type="PRINTS" id="PR00100">
    <property type="entry name" value="AOTCASE"/>
</dbReference>
<dbReference type="Gene3D" id="2.30.30.20">
    <property type="entry name" value="Aspartate carbamoyltransferase regulatory subunit, C-terminal domain"/>
    <property type="match status" value="1"/>
</dbReference>
<evidence type="ECO:0000259" key="5">
    <source>
        <dbReference type="Pfam" id="PF01948"/>
    </source>
</evidence>
<reference evidence="8" key="1">
    <citation type="submission" date="2019-08" db="EMBL/GenBank/DDBJ databases">
        <authorList>
            <person name="Kucharzyk K."/>
            <person name="Murdoch R.W."/>
            <person name="Higgins S."/>
            <person name="Loffler F."/>
        </authorList>
    </citation>
    <scope>NUCLEOTIDE SEQUENCE</scope>
</reference>
<evidence type="ECO:0000256" key="1">
    <source>
        <dbReference type="ARBA" id="ARBA00022679"/>
    </source>
</evidence>
<dbReference type="Pfam" id="PF02729">
    <property type="entry name" value="OTCace_N"/>
    <property type="match status" value="1"/>
</dbReference>
<dbReference type="InterPro" id="IPR002082">
    <property type="entry name" value="Asp_carbamoyltransf"/>
</dbReference>
<dbReference type="GO" id="GO:0009347">
    <property type="term" value="C:aspartate carbamoyltransferase complex"/>
    <property type="evidence" value="ECO:0007669"/>
    <property type="project" value="InterPro"/>
</dbReference>
<dbReference type="InterPro" id="IPR020542">
    <property type="entry name" value="Asp_carbamoyltrfase_reg_C"/>
</dbReference>
<accession>A0A644TGY5</accession>
<evidence type="ECO:0000259" key="6">
    <source>
        <dbReference type="Pfam" id="PF02729"/>
    </source>
</evidence>
<dbReference type="GO" id="GO:0016597">
    <property type="term" value="F:amino acid binding"/>
    <property type="evidence" value="ECO:0007669"/>
    <property type="project" value="InterPro"/>
</dbReference>
<dbReference type="SUPFAM" id="SSF57825">
    <property type="entry name" value="Aspartate carbamoyltransferase, Regulatory-chain, C-terminal domain"/>
    <property type="match status" value="1"/>
</dbReference>
<sequence length="526" mass="59901">MKRSGPFKGRTISVVNDLSLDEQRYLYRKSRELKSLAMAGGDCGAFKINDRDYQVYLIFMEDSTRTRESFRNAAKFLGARTNVFDAASSSFNKNESITDAIKMLYGYSADSCFVMRTKLEGTCRWLEQALARYAELSGKPRPGFINGGDGKHEHPTQELLDEFSFLEHTQWKEDHIHLALTGDLYHGRTIHSKADGLRIFKNVEVDLIAPELLSMPPYYVEKMKNNGFSVRQFQSLDEYLASGKVAPIWYFTRLQLERMGESVLERAPSLRRSVTFRKDMLGLLPEGTRFYHPLPRDRMHPTIPSFLDDLPLNGWDAQSANGYWTRIVEIGMVSGLLGQDFEGAFAMEPEIVEDFILEAAVLEHRKPEYKVGIKPVEEGIVIDHIASGQTVEDIWSNIEAVRKILKLNVRSSQGVYHSFKGPEVYKGIISLPDITSFGEKDLKKLAAIAPGCTLNLIRGSKVAKKFRLSMPPRIYGFDEISCKNENCISNPRHNEGVPTEFLRKSGSTFVCRYCEKEHTFRDIWDI</sequence>
<dbReference type="GO" id="GO:0006207">
    <property type="term" value="P:'de novo' pyrimidine nucleobase biosynthetic process"/>
    <property type="evidence" value="ECO:0007669"/>
    <property type="project" value="InterPro"/>
</dbReference>
<gene>
    <name evidence="8" type="primary">pyrB_5</name>
    <name evidence="8" type="ORF">SDC9_11634</name>
</gene>
<dbReference type="Pfam" id="PF01948">
    <property type="entry name" value="PyrI"/>
    <property type="match status" value="1"/>
</dbReference>
<dbReference type="InterPro" id="IPR036792">
    <property type="entry name" value="Asp_carbatrfase_reg_C_sf"/>
</dbReference>
<dbReference type="Pfam" id="PF02748">
    <property type="entry name" value="PyrI_C"/>
    <property type="match status" value="1"/>
</dbReference>
<protein>
    <submittedName>
        <fullName evidence="8">Aspartate carbamoyltransferase</fullName>
        <ecNumber evidence="8">2.1.3.2</ecNumber>
    </submittedName>
</protein>
<dbReference type="PROSITE" id="PS00097">
    <property type="entry name" value="CARBAMOYLTRANSFERASE"/>
    <property type="match status" value="1"/>
</dbReference>
<dbReference type="Gene3D" id="3.30.70.140">
    <property type="entry name" value="Aspartate carbamoyltransferase regulatory subunit, N-terminal domain"/>
    <property type="match status" value="1"/>
</dbReference>
<dbReference type="InterPro" id="IPR002801">
    <property type="entry name" value="Asp_carbamoylTrfase_reg"/>
</dbReference>
<dbReference type="PANTHER" id="PTHR35805">
    <property type="entry name" value="ASPARTATE CARBAMOYLTRANSFERASE REGULATORY CHAIN"/>
    <property type="match status" value="1"/>
</dbReference>
<dbReference type="EMBL" id="VSSQ01000030">
    <property type="protein sequence ID" value="MPL65969.1"/>
    <property type="molecule type" value="Genomic_DNA"/>
</dbReference>
<dbReference type="SUPFAM" id="SSF54893">
    <property type="entry name" value="Aspartate carbamoyltransferase, Regulatory-chain, N-terminal domain"/>
    <property type="match status" value="1"/>
</dbReference>
<evidence type="ECO:0000256" key="3">
    <source>
        <dbReference type="ARBA" id="ARBA00022833"/>
    </source>
</evidence>
<dbReference type="Gene3D" id="3.40.50.1370">
    <property type="entry name" value="Aspartate/ornithine carbamoyltransferase"/>
    <property type="match status" value="2"/>
</dbReference>
<dbReference type="AlphaFoldDB" id="A0A644TGY5"/>
<feature type="domain" description="Aspartate/ornithine carbamoyltransferase carbamoyl-P binding" evidence="6">
    <location>
        <begin position="12"/>
        <end position="166"/>
    </location>
</feature>
<feature type="domain" description="Aspartate carbamoyltransferase regulatory subunit N-terminal" evidence="5">
    <location>
        <begin position="372"/>
        <end position="468"/>
    </location>
</feature>
<keyword evidence="3" id="KW-0862">Zinc</keyword>
<dbReference type="GO" id="GO:0004070">
    <property type="term" value="F:aspartate carbamoyltransferase activity"/>
    <property type="evidence" value="ECO:0007669"/>
    <property type="project" value="UniProtKB-EC"/>
</dbReference>
<evidence type="ECO:0000259" key="7">
    <source>
        <dbReference type="Pfam" id="PF02748"/>
    </source>
</evidence>
<organism evidence="8">
    <name type="scientific">bioreactor metagenome</name>
    <dbReference type="NCBI Taxonomy" id="1076179"/>
    <lineage>
        <taxon>unclassified sequences</taxon>
        <taxon>metagenomes</taxon>
        <taxon>ecological metagenomes</taxon>
    </lineage>
</organism>
<dbReference type="InterPro" id="IPR006132">
    <property type="entry name" value="Asp/Orn_carbamoyltranf_P-bd"/>
</dbReference>
<comment type="caution">
    <text evidence="8">The sequence shown here is derived from an EMBL/GenBank/DDBJ whole genome shotgun (WGS) entry which is preliminary data.</text>
</comment>
<evidence type="ECO:0000256" key="2">
    <source>
        <dbReference type="ARBA" id="ARBA00022723"/>
    </source>
</evidence>
<dbReference type="SUPFAM" id="SSF53671">
    <property type="entry name" value="Aspartate/ornithine carbamoyltransferase"/>
    <property type="match status" value="1"/>
</dbReference>
<dbReference type="InterPro" id="IPR006130">
    <property type="entry name" value="Asp/Orn_carbamoylTrfase"/>
</dbReference>
<dbReference type="InterPro" id="IPR036901">
    <property type="entry name" value="Asp/Orn_carbamoylTrfase_sf"/>
</dbReference>
<feature type="domain" description="Aspartate carbamoyltransferase regulatory subunit C-terminal" evidence="7">
    <location>
        <begin position="473"/>
        <end position="523"/>
    </location>
</feature>
<dbReference type="InterPro" id="IPR036793">
    <property type="entry name" value="Asp_carbatrfase_reg_N_sf"/>
</dbReference>
<dbReference type="GO" id="GO:0006520">
    <property type="term" value="P:amino acid metabolic process"/>
    <property type="evidence" value="ECO:0007669"/>
    <property type="project" value="InterPro"/>
</dbReference>
<proteinExistence type="predicted"/>
<dbReference type="EC" id="2.1.3.2" evidence="8"/>
<dbReference type="GO" id="GO:0046872">
    <property type="term" value="F:metal ion binding"/>
    <property type="evidence" value="ECO:0007669"/>
    <property type="project" value="UniProtKB-KW"/>
</dbReference>
<evidence type="ECO:0000256" key="4">
    <source>
        <dbReference type="ARBA" id="ARBA00022975"/>
    </source>
</evidence>
<keyword evidence="1 8" id="KW-0808">Transferase</keyword>
<dbReference type="PANTHER" id="PTHR35805:SF1">
    <property type="entry name" value="ASPARTATE CARBAMOYLTRANSFERASE REGULATORY CHAIN"/>
    <property type="match status" value="1"/>
</dbReference>
<evidence type="ECO:0000313" key="8">
    <source>
        <dbReference type="EMBL" id="MPL65969.1"/>
    </source>
</evidence>
<keyword evidence="4" id="KW-0665">Pyrimidine biosynthesis</keyword>
<dbReference type="InterPro" id="IPR020545">
    <property type="entry name" value="Asp_carbamoyltransf_reg_N"/>
</dbReference>
<dbReference type="GO" id="GO:0006221">
    <property type="term" value="P:pyrimidine nucleotide biosynthetic process"/>
    <property type="evidence" value="ECO:0007669"/>
    <property type="project" value="UniProtKB-KW"/>
</dbReference>
<keyword evidence="2" id="KW-0479">Metal-binding</keyword>
<name>A0A644TGY5_9ZZZZ</name>